<dbReference type="AlphaFoldDB" id="A0A0C3QEL3"/>
<evidence type="ECO:0008006" key="3">
    <source>
        <dbReference type="Google" id="ProtNLM"/>
    </source>
</evidence>
<organism evidence="1 2">
    <name type="scientific">Tulasnella calospora MUT 4182</name>
    <dbReference type="NCBI Taxonomy" id="1051891"/>
    <lineage>
        <taxon>Eukaryota</taxon>
        <taxon>Fungi</taxon>
        <taxon>Dikarya</taxon>
        <taxon>Basidiomycota</taxon>
        <taxon>Agaricomycotina</taxon>
        <taxon>Agaricomycetes</taxon>
        <taxon>Cantharellales</taxon>
        <taxon>Tulasnellaceae</taxon>
        <taxon>Tulasnella</taxon>
    </lineage>
</organism>
<dbReference type="Proteomes" id="UP000054248">
    <property type="component" value="Unassembled WGS sequence"/>
</dbReference>
<reference evidence="1 2" key="1">
    <citation type="submission" date="2014-04" db="EMBL/GenBank/DDBJ databases">
        <authorList>
            <consortium name="DOE Joint Genome Institute"/>
            <person name="Kuo A."/>
            <person name="Girlanda M."/>
            <person name="Perotto S."/>
            <person name="Kohler A."/>
            <person name="Nagy L.G."/>
            <person name="Floudas D."/>
            <person name="Copeland A."/>
            <person name="Barry K.W."/>
            <person name="Cichocki N."/>
            <person name="Veneault-Fourrey C."/>
            <person name="LaButti K."/>
            <person name="Lindquist E.A."/>
            <person name="Lipzen A."/>
            <person name="Lundell T."/>
            <person name="Morin E."/>
            <person name="Murat C."/>
            <person name="Sun H."/>
            <person name="Tunlid A."/>
            <person name="Henrissat B."/>
            <person name="Grigoriev I.V."/>
            <person name="Hibbett D.S."/>
            <person name="Martin F."/>
            <person name="Nordberg H.P."/>
            <person name="Cantor M.N."/>
            <person name="Hua S.X."/>
        </authorList>
    </citation>
    <scope>NUCLEOTIDE SEQUENCE [LARGE SCALE GENOMIC DNA]</scope>
    <source>
        <strain evidence="1 2">MUT 4182</strain>
    </source>
</reference>
<proteinExistence type="predicted"/>
<dbReference type="HOGENOM" id="CLU_1300487_0_0_1"/>
<sequence>MADFEEYVSFKGYSNEEAENFIRAVNIQAFKSQKLKDTEWIAGFASTGFSGKALRWYRRLPTATRLDWELLQEAILDHEWKEELELSSSITPAAAPSYIPAAAAPISSTSPTSMPLAETLSSLSLSQQTRRTARIRILADDPAHNGYLGLEDGLGYSTSNITGSLAVQWSSSFPTTLEIQGFTGIDAPYNLLCGQHLNDTDMCAKFGAGQTG</sequence>
<evidence type="ECO:0000313" key="2">
    <source>
        <dbReference type="Proteomes" id="UP000054248"/>
    </source>
</evidence>
<evidence type="ECO:0000313" key="1">
    <source>
        <dbReference type="EMBL" id="KIO24326.1"/>
    </source>
</evidence>
<dbReference type="EMBL" id="KN823063">
    <property type="protein sequence ID" value="KIO24326.1"/>
    <property type="molecule type" value="Genomic_DNA"/>
</dbReference>
<dbReference type="OrthoDB" id="3214647at2759"/>
<protein>
    <recommendedName>
        <fullName evidence="3">Retrotransposon gag domain-containing protein</fullName>
    </recommendedName>
</protein>
<accession>A0A0C3QEL3</accession>
<reference evidence="2" key="2">
    <citation type="submission" date="2015-01" db="EMBL/GenBank/DDBJ databases">
        <title>Evolutionary Origins and Diversification of the Mycorrhizal Mutualists.</title>
        <authorList>
            <consortium name="DOE Joint Genome Institute"/>
            <consortium name="Mycorrhizal Genomics Consortium"/>
            <person name="Kohler A."/>
            <person name="Kuo A."/>
            <person name="Nagy L.G."/>
            <person name="Floudas D."/>
            <person name="Copeland A."/>
            <person name="Barry K.W."/>
            <person name="Cichocki N."/>
            <person name="Veneault-Fourrey C."/>
            <person name="LaButti K."/>
            <person name="Lindquist E.A."/>
            <person name="Lipzen A."/>
            <person name="Lundell T."/>
            <person name="Morin E."/>
            <person name="Murat C."/>
            <person name="Riley R."/>
            <person name="Ohm R."/>
            <person name="Sun H."/>
            <person name="Tunlid A."/>
            <person name="Henrissat B."/>
            <person name="Grigoriev I.V."/>
            <person name="Hibbett D.S."/>
            <person name="Martin F."/>
        </authorList>
    </citation>
    <scope>NUCLEOTIDE SEQUENCE [LARGE SCALE GENOMIC DNA]</scope>
    <source>
        <strain evidence="2">MUT 4182</strain>
    </source>
</reference>
<gene>
    <name evidence="1" type="ORF">M407DRAFT_26235</name>
</gene>
<name>A0A0C3QEL3_9AGAM</name>
<keyword evidence="2" id="KW-1185">Reference proteome</keyword>